<proteinExistence type="predicted"/>
<dbReference type="RefSeq" id="WP_157306891.1">
    <property type="nucleotide sequence ID" value="NZ_WRXN01000005.1"/>
</dbReference>
<evidence type="ECO:0000313" key="2">
    <source>
        <dbReference type="EMBL" id="MVT09445.1"/>
    </source>
</evidence>
<gene>
    <name evidence="2" type="ORF">GO493_14340</name>
</gene>
<protein>
    <submittedName>
        <fullName evidence="2">DUF4848 domain-containing protein</fullName>
    </submittedName>
</protein>
<feature type="signal peptide" evidence="1">
    <location>
        <begin position="1"/>
        <end position="25"/>
    </location>
</feature>
<accession>A0A7K1U656</accession>
<keyword evidence="3" id="KW-1185">Reference proteome</keyword>
<organism evidence="2 3">
    <name type="scientific">Chitinophaga tropicalis</name>
    <dbReference type="NCBI Taxonomy" id="2683588"/>
    <lineage>
        <taxon>Bacteria</taxon>
        <taxon>Pseudomonadati</taxon>
        <taxon>Bacteroidota</taxon>
        <taxon>Chitinophagia</taxon>
        <taxon>Chitinophagales</taxon>
        <taxon>Chitinophagaceae</taxon>
        <taxon>Chitinophaga</taxon>
    </lineage>
</organism>
<feature type="chain" id="PRO_5029781012" evidence="1">
    <location>
        <begin position="26"/>
        <end position="388"/>
    </location>
</feature>
<reference evidence="2 3" key="1">
    <citation type="submission" date="2019-12" db="EMBL/GenBank/DDBJ databases">
        <title>Chitinophaga sp. strain ysch24 (GDMCC 1.1355), whole genome shotgun sequence.</title>
        <authorList>
            <person name="Zhang X."/>
        </authorList>
    </citation>
    <scope>NUCLEOTIDE SEQUENCE [LARGE SCALE GENOMIC DNA]</scope>
    <source>
        <strain evidence="3">ysch24</strain>
    </source>
</reference>
<sequence>MKLKLTIASCCILFAGILVSCKKDADVQDNNPSSVNSTIKVEDGILHFKDNREFFQTMLSVSSMTTQQRKQWEKEIGFTSLRSVYDQFNKELDEMEAAHNADGFFAVKKKYSKVAVWRQDTAYDLNCSGIIESAVVNEDGLVKVGQELLSFRRDAIKARPVVAGSNGRMADKERTIWANKATGNVGLFSGDDYKIPGTPPPANSFSVASGPIKQEWPFTTGSPEARGFLQARLFNLLVNGMDRGFVTILYWAEHRNWIGIWRRVRTSALSLHHQGYIRLNTQGVIWPQVVRGDLGPNWADDNVENHESVLIASAELINNPPVLGYLSPTLNNQFRNANMAVAEDNSPNNFWAEFNPSAMFIGDAFGITFGSFGEPPLPKIHNFEIKYQ</sequence>
<evidence type="ECO:0000313" key="3">
    <source>
        <dbReference type="Proteomes" id="UP000461730"/>
    </source>
</evidence>
<evidence type="ECO:0000256" key="1">
    <source>
        <dbReference type="SAM" id="SignalP"/>
    </source>
</evidence>
<dbReference type="EMBL" id="WRXN01000005">
    <property type="protein sequence ID" value="MVT09445.1"/>
    <property type="molecule type" value="Genomic_DNA"/>
</dbReference>
<name>A0A7K1U656_9BACT</name>
<dbReference type="AlphaFoldDB" id="A0A7K1U656"/>
<dbReference type="PROSITE" id="PS51257">
    <property type="entry name" value="PROKAR_LIPOPROTEIN"/>
    <property type="match status" value="1"/>
</dbReference>
<dbReference type="Proteomes" id="UP000461730">
    <property type="component" value="Unassembled WGS sequence"/>
</dbReference>
<keyword evidence="1" id="KW-0732">Signal</keyword>
<comment type="caution">
    <text evidence="2">The sequence shown here is derived from an EMBL/GenBank/DDBJ whole genome shotgun (WGS) entry which is preliminary data.</text>
</comment>